<dbReference type="InterPro" id="IPR025110">
    <property type="entry name" value="AMP-bd_C"/>
</dbReference>
<protein>
    <submittedName>
        <fullName evidence="5">Acyl-CoA synthetase</fullName>
    </submittedName>
</protein>
<evidence type="ECO:0000259" key="3">
    <source>
        <dbReference type="Pfam" id="PF00501"/>
    </source>
</evidence>
<dbReference type="InterPro" id="IPR045851">
    <property type="entry name" value="AMP-bd_C_sf"/>
</dbReference>
<dbReference type="PROSITE" id="PS00455">
    <property type="entry name" value="AMP_BINDING"/>
    <property type="match status" value="1"/>
</dbReference>
<sequence length="505" mass="55118">MYPGLFAQTTPDKPAVVMADTGETLTYAELEDQSIRLAHVFRDAGLGHGDAVALLSENSPLFLVAYWAALRSGLYLVALNHHLTADEQAYVLDDSGAQLLLASAAQAERATAIASRAPAVRTVLLGAEVLDAIASVPAEPLEHQPAGSDMLYSSGTTGFPKAVKPPLKDHQVDEPGNTYVALFPAMFGFDAETVYLSPAPMYHAAPLRFCMVITATGGTVVMMPRFDAEEALALIQEHRVTHSQWVPTMFVRMLKLPDAVRAAYDVSSMRVAIHAAAPCPVEVKQRMIEWWGPVLYEYYAATEAIGLTWITPQDWLTHPGSVGRSALGVLHVVDPDSPDQEELPVGETGLVYFERDVMPFAYHHDPDKTREAQHPHHDNWATTGDIGRVDEEGFLHLTDRRAFMIISGGANIYPQEVENALALHPAVYDVAVIGVPDDDMGQVVKAVVVPAEDATPGPELERALIDHVRARIAHVKAPRSVDFVADLPRTPTGKLVKRRLVEQYL</sequence>
<keyword evidence="2" id="KW-0436">Ligase</keyword>
<proteinExistence type="inferred from homology"/>
<evidence type="ECO:0000259" key="4">
    <source>
        <dbReference type="Pfam" id="PF13193"/>
    </source>
</evidence>
<evidence type="ECO:0000256" key="1">
    <source>
        <dbReference type="ARBA" id="ARBA00006432"/>
    </source>
</evidence>
<dbReference type="AlphaFoldDB" id="A0A6G6WEY2"/>
<comment type="similarity">
    <text evidence="1">Belongs to the ATP-dependent AMP-binding enzyme family.</text>
</comment>
<dbReference type="Gene3D" id="3.30.300.30">
    <property type="match status" value="1"/>
</dbReference>
<evidence type="ECO:0000256" key="2">
    <source>
        <dbReference type="ARBA" id="ARBA00022598"/>
    </source>
</evidence>
<reference evidence="5 6" key="1">
    <citation type="submission" date="2020-02" db="EMBL/GenBank/DDBJ databases">
        <title>Full genome sequence of Nocardioides sp. R-3366.</title>
        <authorList>
            <person name="Im W.-T."/>
        </authorList>
    </citation>
    <scope>NUCLEOTIDE SEQUENCE [LARGE SCALE GENOMIC DNA]</scope>
    <source>
        <strain evidence="5 6">R-3366</strain>
    </source>
</reference>
<keyword evidence="6" id="KW-1185">Reference proteome</keyword>
<dbReference type="SUPFAM" id="SSF56801">
    <property type="entry name" value="Acetyl-CoA synthetase-like"/>
    <property type="match status" value="1"/>
</dbReference>
<dbReference type="InterPro" id="IPR042099">
    <property type="entry name" value="ANL_N_sf"/>
</dbReference>
<name>A0A6G6WEY2_9ACTN</name>
<gene>
    <name evidence="5" type="ORF">G5V58_14985</name>
</gene>
<dbReference type="RefSeq" id="WP_165234287.1">
    <property type="nucleotide sequence ID" value="NZ_CP049257.1"/>
</dbReference>
<dbReference type="Proteomes" id="UP000502996">
    <property type="component" value="Chromosome"/>
</dbReference>
<feature type="domain" description="AMP-binding enzyme C-terminal" evidence="4">
    <location>
        <begin position="416"/>
        <end position="494"/>
    </location>
</feature>
<evidence type="ECO:0000313" key="6">
    <source>
        <dbReference type="Proteomes" id="UP000502996"/>
    </source>
</evidence>
<dbReference type="EMBL" id="CP049257">
    <property type="protein sequence ID" value="QIG43901.1"/>
    <property type="molecule type" value="Genomic_DNA"/>
</dbReference>
<dbReference type="GO" id="GO:0031956">
    <property type="term" value="F:medium-chain fatty acid-CoA ligase activity"/>
    <property type="evidence" value="ECO:0007669"/>
    <property type="project" value="TreeGrafter"/>
</dbReference>
<dbReference type="Pfam" id="PF00501">
    <property type="entry name" value="AMP-binding"/>
    <property type="match status" value="1"/>
</dbReference>
<dbReference type="Gene3D" id="3.40.50.12780">
    <property type="entry name" value="N-terminal domain of ligase-like"/>
    <property type="match status" value="1"/>
</dbReference>
<dbReference type="PANTHER" id="PTHR43201:SF5">
    <property type="entry name" value="MEDIUM-CHAIN ACYL-COA LIGASE ACSF2, MITOCHONDRIAL"/>
    <property type="match status" value="1"/>
</dbReference>
<dbReference type="InterPro" id="IPR000873">
    <property type="entry name" value="AMP-dep_synth/lig_dom"/>
</dbReference>
<dbReference type="GO" id="GO:0006631">
    <property type="term" value="P:fatty acid metabolic process"/>
    <property type="evidence" value="ECO:0007669"/>
    <property type="project" value="TreeGrafter"/>
</dbReference>
<dbReference type="PANTHER" id="PTHR43201">
    <property type="entry name" value="ACYL-COA SYNTHETASE"/>
    <property type="match status" value="1"/>
</dbReference>
<accession>A0A6G6WEY2</accession>
<feature type="domain" description="AMP-dependent synthetase/ligase" evidence="3">
    <location>
        <begin position="7"/>
        <end position="354"/>
    </location>
</feature>
<dbReference type="InterPro" id="IPR020845">
    <property type="entry name" value="AMP-binding_CS"/>
</dbReference>
<dbReference type="Pfam" id="PF13193">
    <property type="entry name" value="AMP-binding_C"/>
    <property type="match status" value="1"/>
</dbReference>
<evidence type="ECO:0000313" key="5">
    <source>
        <dbReference type="EMBL" id="QIG43901.1"/>
    </source>
</evidence>
<dbReference type="KEGG" id="nano:G5V58_14985"/>
<organism evidence="5 6">
    <name type="scientific">Nocardioides anomalus</name>
    <dbReference type="NCBI Taxonomy" id="2712223"/>
    <lineage>
        <taxon>Bacteria</taxon>
        <taxon>Bacillati</taxon>
        <taxon>Actinomycetota</taxon>
        <taxon>Actinomycetes</taxon>
        <taxon>Propionibacteriales</taxon>
        <taxon>Nocardioidaceae</taxon>
        <taxon>Nocardioides</taxon>
    </lineage>
</organism>